<dbReference type="Proteomes" id="UP001232536">
    <property type="component" value="Unassembled WGS sequence"/>
</dbReference>
<evidence type="ECO:0000256" key="1">
    <source>
        <dbReference type="SAM" id="MobiDB-lite"/>
    </source>
</evidence>
<gene>
    <name evidence="3" type="ORF">Q6348_09420</name>
</gene>
<sequence>MTRRSTTGGRPAAVPAGGRLGEPSLRVRELLARSDAELIAADLAGSPDERFVHGHLAALRAGAAVVAARDRLAGRRRGPRPVWELAAAAAPELADWTARFADAAPLRAAVETGRADVDEERADRAVAEAADFAAAVRTLLAADEYQQLRAS</sequence>
<keyword evidence="4" id="KW-1185">Reference proteome</keyword>
<evidence type="ECO:0000259" key="2">
    <source>
        <dbReference type="Pfam" id="PF18726"/>
    </source>
</evidence>
<protein>
    <submittedName>
        <fullName evidence="3">SAV_6107 family HEPN domain-containing protein</fullName>
    </submittedName>
</protein>
<dbReference type="RefSeq" id="WP_304601039.1">
    <property type="nucleotide sequence ID" value="NZ_JAUQYO010000001.1"/>
</dbReference>
<proteinExistence type="predicted"/>
<reference evidence="3 4" key="1">
    <citation type="submission" date="2023-07" db="EMBL/GenBank/DDBJ databases">
        <title>Description of novel actinomycetes strains, isolated from tidal flat sediment.</title>
        <authorList>
            <person name="Lu C."/>
        </authorList>
    </citation>
    <scope>NUCLEOTIDE SEQUENCE [LARGE SCALE GENOMIC DNA]</scope>
    <source>
        <strain evidence="3 4">SYSU T00b441</strain>
    </source>
</reference>
<comment type="caution">
    <text evidence="3">The sequence shown here is derived from an EMBL/GenBank/DDBJ whole genome shotgun (WGS) entry which is preliminary data.</text>
</comment>
<feature type="region of interest" description="Disordered" evidence="1">
    <location>
        <begin position="1"/>
        <end position="20"/>
    </location>
</feature>
<feature type="domain" description="SAV-6107-like HEPN" evidence="2">
    <location>
        <begin position="42"/>
        <end position="137"/>
    </location>
</feature>
<dbReference type="InterPro" id="IPR040891">
    <property type="entry name" value="HEPN_SAV_6107"/>
</dbReference>
<dbReference type="EMBL" id="JAUQYP010000001">
    <property type="protein sequence ID" value="MDO8107414.1"/>
    <property type="molecule type" value="Genomic_DNA"/>
</dbReference>
<evidence type="ECO:0000313" key="4">
    <source>
        <dbReference type="Proteomes" id="UP001232536"/>
    </source>
</evidence>
<name>A0ABT9D937_9CELL</name>
<dbReference type="Pfam" id="PF18726">
    <property type="entry name" value="HEPN_SAV_6107"/>
    <property type="match status" value="1"/>
</dbReference>
<accession>A0ABT9D937</accession>
<feature type="compositionally biased region" description="Low complexity" evidence="1">
    <location>
        <begin position="8"/>
        <end position="17"/>
    </location>
</feature>
<evidence type="ECO:0000313" key="3">
    <source>
        <dbReference type="EMBL" id="MDO8107414.1"/>
    </source>
</evidence>
<organism evidence="3 4">
    <name type="scientific">Actinotalea lenta</name>
    <dbReference type="NCBI Taxonomy" id="3064654"/>
    <lineage>
        <taxon>Bacteria</taxon>
        <taxon>Bacillati</taxon>
        <taxon>Actinomycetota</taxon>
        <taxon>Actinomycetes</taxon>
        <taxon>Micrococcales</taxon>
        <taxon>Cellulomonadaceae</taxon>
        <taxon>Actinotalea</taxon>
    </lineage>
</organism>